<sequence>MKKSNKGKKPNIHAVYLFDGSVKYAVCVWHDSANYYARPLDSNERRKTGGNITFARKLKAFGDFTIKQAYSRATTLFGYAKIDRG</sequence>
<organism evidence="1">
    <name type="scientific">marine sediment metagenome</name>
    <dbReference type="NCBI Taxonomy" id="412755"/>
    <lineage>
        <taxon>unclassified sequences</taxon>
        <taxon>metagenomes</taxon>
        <taxon>ecological metagenomes</taxon>
    </lineage>
</organism>
<proteinExistence type="predicted"/>
<gene>
    <name evidence="1" type="ORF">LCGC14_1684550</name>
</gene>
<dbReference type="AlphaFoldDB" id="A0A0F9KMQ6"/>
<evidence type="ECO:0000313" key="1">
    <source>
        <dbReference type="EMBL" id="KKM16570.1"/>
    </source>
</evidence>
<comment type="caution">
    <text evidence="1">The sequence shown here is derived from an EMBL/GenBank/DDBJ whole genome shotgun (WGS) entry which is preliminary data.</text>
</comment>
<protein>
    <submittedName>
        <fullName evidence="1">Uncharacterized protein</fullName>
    </submittedName>
</protein>
<name>A0A0F9KMQ6_9ZZZZ</name>
<dbReference type="EMBL" id="LAZR01014645">
    <property type="protein sequence ID" value="KKM16570.1"/>
    <property type="molecule type" value="Genomic_DNA"/>
</dbReference>
<accession>A0A0F9KMQ6</accession>
<reference evidence="1" key="1">
    <citation type="journal article" date="2015" name="Nature">
        <title>Complex archaea that bridge the gap between prokaryotes and eukaryotes.</title>
        <authorList>
            <person name="Spang A."/>
            <person name="Saw J.H."/>
            <person name="Jorgensen S.L."/>
            <person name="Zaremba-Niedzwiedzka K."/>
            <person name="Martijn J."/>
            <person name="Lind A.E."/>
            <person name="van Eijk R."/>
            <person name="Schleper C."/>
            <person name="Guy L."/>
            <person name="Ettema T.J."/>
        </authorList>
    </citation>
    <scope>NUCLEOTIDE SEQUENCE</scope>
</reference>